<dbReference type="SUPFAM" id="SSF48403">
    <property type="entry name" value="Ankyrin repeat"/>
    <property type="match status" value="1"/>
</dbReference>
<dbReference type="Gene3D" id="1.25.40.20">
    <property type="entry name" value="Ankyrin repeat-containing domain"/>
    <property type="match status" value="1"/>
</dbReference>
<evidence type="ECO:0000313" key="2">
    <source>
        <dbReference type="EMBL" id="KAK4205461.1"/>
    </source>
</evidence>
<sequence>MSPFQDARNGVLTYSKIRAYLQENPKLFEVQNPETGHTLLATAVVAGFPEEVRLLLDAGAPVDGVSSQDETPLLLANWKTKVERSLIVQHLLKQSPMVDATCDKAENKTALMFAIENRDLDSIDMLRRANASLSVKNDEGFTAKETADRVKNENPAVYRAVNQTERSGSEKLASMVISVMLFTVTWLNETFDGVMQMVSGLNPPVEPNYETGILGSDASNATDLTKEEFVKKVDTFVRDCGPLERFFKGKETYIQDIALKATELSNDQSTDLGSKDLLPKTVKVSLHKQVIYCDDSSSMHRENRWVYQKDLVLRIAKISTRILPEREGVALRFINQVIDDSSNLSLEQITKIMSETSWMPNGDTPIGTNLRSQILEPLVYAKLREGTFDRPLLISIMTDGMPSKEEPSELAEAIIECGKELQAAQFPRESVKFMIGQVGTAKGATNFLATLRDNPAIAPVAYITSERLDDRFASLRENERGLDRWLIDTLFAPFNDAVTS</sequence>
<keyword evidence="1" id="KW-0040">ANK repeat</keyword>
<dbReference type="EMBL" id="MU863876">
    <property type="protein sequence ID" value="KAK4205461.1"/>
    <property type="molecule type" value="Genomic_DNA"/>
</dbReference>
<dbReference type="PANTHER" id="PTHR34706">
    <property type="entry name" value="SLR1338 PROTEIN"/>
    <property type="match status" value="1"/>
</dbReference>
<evidence type="ECO:0000313" key="3">
    <source>
        <dbReference type="Proteomes" id="UP001303160"/>
    </source>
</evidence>
<evidence type="ECO:0000256" key="1">
    <source>
        <dbReference type="PROSITE-ProRule" id="PRU00023"/>
    </source>
</evidence>
<feature type="repeat" description="ANK" evidence="1">
    <location>
        <begin position="35"/>
        <end position="67"/>
    </location>
</feature>
<name>A0AAN7AXW9_9PEZI</name>
<proteinExistence type="predicted"/>
<protein>
    <recommendedName>
        <fullName evidence="4">Ankyrin repeat protein</fullName>
    </recommendedName>
</protein>
<organism evidence="2 3">
    <name type="scientific">Triangularia verruculosa</name>
    <dbReference type="NCBI Taxonomy" id="2587418"/>
    <lineage>
        <taxon>Eukaryota</taxon>
        <taxon>Fungi</taxon>
        <taxon>Dikarya</taxon>
        <taxon>Ascomycota</taxon>
        <taxon>Pezizomycotina</taxon>
        <taxon>Sordariomycetes</taxon>
        <taxon>Sordariomycetidae</taxon>
        <taxon>Sordariales</taxon>
        <taxon>Podosporaceae</taxon>
        <taxon>Triangularia</taxon>
    </lineage>
</organism>
<dbReference type="PANTHER" id="PTHR34706:SF3">
    <property type="entry name" value="ANKYRIN REPEAT PROTEIN (AFU_ORTHOLOGUE AFUA_7G06200)"/>
    <property type="match status" value="1"/>
</dbReference>
<dbReference type="InterPro" id="IPR036770">
    <property type="entry name" value="Ankyrin_rpt-contain_sf"/>
</dbReference>
<evidence type="ECO:0008006" key="4">
    <source>
        <dbReference type="Google" id="ProtNLM"/>
    </source>
</evidence>
<dbReference type="InterPro" id="IPR002110">
    <property type="entry name" value="Ankyrin_rpt"/>
</dbReference>
<reference evidence="2" key="1">
    <citation type="journal article" date="2023" name="Mol. Phylogenet. Evol.">
        <title>Genome-scale phylogeny and comparative genomics of the fungal order Sordariales.</title>
        <authorList>
            <person name="Hensen N."/>
            <person name="Bonometti L."/>
            <person name="Westerberg I."/>
            <person name="Brannstrom I.O."/>
            <person name="Guillou S."/>
            <person name="Cros-Aarteil S."/>
            <person name="Calhoun S."/>
            <person name="Haridas S."/>
            <person name="Kuo A."/>
            <person name="Mondo S."/>
            <person name="Pangilinan J."/>
            <person name="Riley R."/>
            <person name="LaButti K."/>
            <person name="Andreopoulos B."/>
            <person name="Lipzen A."/>
            <person name="Chen C."/>
            <person name="Yan M."/>
            <person name="Daum C."/>
            <person name="Ng V."/>
            <person name="Clum A."/>
            <person name="Steindorff A."/>
            <person name="Ohm R.A."/>
            <person name="Martin F."/>
            <person name="Silar P."/>
            <person name="Natvig D.O."/>
            <person name="Lalanne C."/>
            <person name="Gautier V."/>
            <person name="Ament-Velasquez S.L."/>
            <person name="Kruys A."/>
            <person name="Hutchinson M.I."/>
            <person name="Powell A.J."/>
            <person name="Barry K."/>
            <person name="Miller A.N."/>
            <person name="Grigoriev I.V."/>
            <person name="Debuchy R."/>
            <person name="Gladieux P."/>
            <person name="Hiltunen Thoren M."/>
            <person name="Johannesson H."/>
        </authorList>
    </citation>
    <scope>NUCLEOTIDE SEQUENCE</scope>
    <source>
        <strain evidence="2">CBS 315.58</strain>
    </source>
</reference>
<dbReference type="AlphaFoldDB" id="A0AAN7AXW9"/>
<dbReference type="PROSITE" id="PS50088">
    <property type="entry name" value="ANK_REPEAT"/>
    <property type="match status" value="1"/>
</dbReference>
<keyword evidence="3" id="KW-1185">Reference proteome</keyword>
<dbReference type="SMART" id="SM00248">
    <property type="entry name" value="ANK"/>
    <property type="match status" value="3"/>
</dbReference>
<comment type="caution">
    <text evidence="2">The sequence shown here is derived from an EMBL/GenBank/DDBJ whole genome shotgun (WGS) entry which is preliminary data.</text>
</comment>
<accession>A0AAN7AXW9</accession>
<reference evidence="2" key="2">
    <citation type="submission" date="2023-05" db="EMBL/GenBank/DDBJ databases">
        <authorList>
            <consortium name="Lawrence Berkeley National Laboratory"/>
            <person name="Steindorff A."/>
            <person name="Hensen N."/>
            <person name="Bonometti L."/>
            <person name="Westerberg I."/>
            <person name="Brannstrom I.O."/>
            <person name="Guillou S."/>
            <person name="Cros-Aarteil S."/>
            <person name="Calhoun S."/>
            <person name="Haridas S."/>
            <person name="Kuo A."/>
            <person name="Mondo S."/>
            <person name="Pangilinan J."/>
            <person name="Riley R."/>
            <person name="Labutti K."/>
            <person name="Andreopoulos B."/>
            <person name="Lipzen A."/>
            <person name="Chen C."/>
            <person name="Yanf M."/>
            <person name="Daum C."/>
            <person name="Ng V."/>
            <person name="Clum A."/>
            <person name="Ohm R."/>
            <person name="Martin F."/>
            <person name="Silar P."/>
            <person name="Natvig D."/>
            <person name="Lalanne C."/>
            <person name="Gautier V."/>
            <person name="Ament-Velasquez S.L."/>
            <person name="Kruys A."/>
            <person name="Hutchinson M.I."/>
            <person name="Powell A.J."/>
            <person name="Barry K."/>
            <person name="Miller A.N."/>
            <person name="Grigoriev I.V."/>
            <person name="Debuchy R."/>
            <person name="Gladieux P."/>
            <person name="Thoren M.H."/>
            <person name="Johannesson H."/>
        </authorList>
    </citation>
    <scope>NUCLEOTIDE SEQUENCE</scope>
    <source>
        <strain evidence="2">CBS 315.58</strain>
    </source>
</reference>
<dbReference type="Proteomes" id="UP001303160">
    <property type="component" value="Unassembled WGS sequence"/>
</dbReference>
<gene>
    <name evidence="2" type="ORF">QBC40DRAFT_270994</name>
</gene>